<evidence type="ECO:0000313" key="1">
    <source>
        <dbReference type="EMBL" id="PIL28686.1"/>
    </source>
</evidence>
<organism evidence="1 2">
    <name type="scientific">Ganoderma sinense ZZ0214-1</name>
    <dbReference type="NCBI Taxonomy" id="1077348"/>
    <lineage>
        <taxon>Eukaryota</taxon>
        <taxon>Fungi</taxon>
        <taxon>Dikarya</taxon>
        <taxon>Basidiomycota</taxon>
        <taxon>Agaricomycotina</taxon>
        <taxon>Agaricomycetes</taxon>
        <taxon>Polyporales</taxon>
        <taxon>Polyporaceae</taxon>
        <taxon>Ganoderma</taxon>
    </lineage>
</organism>
<keyword evidence="2" id="KW-1185">Reference proteome</keyword>
<evidence type="ECO:0000313" key="2">
    <source>
        <dbReference type="Proteomes" id="UP000230002"/>
    </source>
</evidence>
<gene>
    <name evidence="1" type="ORF">GSI_08730</name>
</gene>
<sequence length="283" mass="30717">MNVFAIGASKNIGYFAALRLLNQGATVTYLLRSVNTFDNNAEMLPFIKSGKAKLVHGDGLKPETIRDGWATAREAGNGKVDLVLFTLGGVPNFSLTRGLIFDPADLVTRSLLNTFSMMPAELRAPAEAQPRFVVITSMGITTAARKALPLAIKPLYGSMLSAPHDDKLGAERVIAHVRGLPWPADSPDQVKPQVLADGWQDTPGLPAEGEIRKVIIIRPALLSDGECRGDRESKKGKAPYRAMKDGVFGDGYRVSRKDVAHFIVCDVLSNWERWEGSGVTVAY</sequence>
<accession>A0A2G8S4I2</accession>
<name>A0A2G8S4I2_9APHY</name>
<dbReference type="PANTHER" id="PTHR15020:SF50">
    <property type="entry name" value="UPF0659 PROTEIN YMR090W"/>
    <property type="match status" value="1"/>
</dbReference>
<dbReference type="EMBL" id="AYKW01000023">
    <property type="protein sequence ID" value="PIL28686.1"/>
    <property type="molecule type" value="Genomic_DNA"/>
</dbReference>
<comment type="caution">
    <text evidence="1">The sequence shown here is derived from an EMBL/GenBank/DDBJ whole genome shotgun (WGS) entry which is preliminary data.</text>
</comment>
<dbReference type="PANTHER" id="PTHR15020">
    <property type="entry name" value="FLAVIN REDUCTASE-RELATED"/>
    <property type="match status" value="1"/>
</dbReference>
<protein>
    <submittedName>
        <fullName evidence="1">Uncharacterized protein</fullName>
    </submittedName>
</protein>
<dbReference type="Proteomes" id="UP000230002">
    <property type="component" value="Unassembled WGS sequence"/>
</dbReference>
<reference evidence="1 2" key="1">
    <citation type="journal article" date="2015" name="Sci. Rep.">
        <title>Chromosome-level genome map provides insights into diverse defense mechanisms in the medicinal fungus Ganoderma sinense.</title>
        <authorList>
            <person name="Zhu Y."/>
            <person name="Xu J."/>
            <person name="Sun C."/>
            <person name="Zhou S."/>
            <person name="Xu H."/>
            <person name="Nelson D.R."/>
            <person name="Qian J."/>
            <person name="Song J."/>
            <person name="Luo H."/>
            <person name="Xiang L."/>
            <person name="Li Y."/>
            <person name="Xu Z."/>
            <person name="Ji A."/>
            <person name="Wang L."/>
            <person name="Lu S."/>
            <person name="Hayward A."/>
            <person name="Sun W."/>
            <person name="Li X."/>
            <person name="Schwartz D.C."/>
            <person name="Wang Y."/>
            <person name="Chen S."/>
        </authorList>
    </citation>
    <scope>NUCLEOTIDE SEQUENCE [LARGE SCALE GENOMIC DNA]</scope>
    <source>
        <strain evidence="1 2">ZZ0214-1</strain>
    </source>
</reference>
<dbReference type="AlphaFoldDB" id="A0A2G8S4I2"/>
<dbReference type="Gene3D" id="3.40.50.720">
    <property type="entry name" value="NAD(P)-binding Rossmann-like Domain"/>
    <property type="match status" value="1"/>
</dbReference>
<dbReference type="InterPro" id="IPR036291">
    <property type="entry name" value="NAD(P)-bd_dom_sf"/>
</dbReference>
<proteinExistence type="predicted"/>
<dbReference type="OrthoDB" id="63935at2759"/>
<dbReference type="SUPFAM" id="SSF51735">
    <property type="entry name" value="NAD(P)-binding Rossmann-fold domains"/>
    <property type="match status" value="1"/>
</dbReference>